<gene>
    <name evidence="2" type="ORF">TVAG_000410</name>
</gene>
<evidence type="ECO:0000313" key="3">
    <source>
        <dbReference type="Proteomes" id="UP000001542"/>
    </source>
</evidence>
<proteinExistence type="predicted"/>
<dbReference type="Proteomes" id="UP000001542">
    <property type="component" value="Unassembled WGS sequence"/>
</dbReference>
<reference evidence="2" key="1">
    <citation type="submission" date="2006-10" db="EMBL/GenBank/DDBJ databases">
        <authorList>
            <person name="Amadeo P."/>
            <person name="Zhao Q."/>
            <person name="Wortman J."/>
            <person name="Fraser-Liggett C."/>
            <person name="Carlton J."/>
        </authorList>
    </citation>
    <scope>NUCLEOTIDE SEQUENCE</scope>
    <source>
        <strain evidence="2">G3</strain>
    </source>
</reference>
<dbReference type="InParanoid" id="A2EHR7"/>
<dbReference type="AlphaFoldDB" id="A2EHR7"/>
<dbReference type="RefSeq" id="XP_001319980.1">
    <property type="nucleotide sequence ID" value="XM_001319945.1"/>
</dbReference>
<accession>A2EHR7</accession>
<reference evidence="2" key="2">
    <citation type="journal article" date="2007" name="Science">
        <title>Draft genome sequence of the sexually transmitted pathogen Trichomonas vaginalis.</title>
        <authorList>
            <person name="Carlton J.M."/>
            <person name="Hirt R.P."/>
            <person name="Silva J.C."/>
            <person name="Delcher A.L."/>
            <person name="Schatz M."/>
            <person name="Zhao Q."/>
            <person name="Wortman J.R."/>
            <person name="Bidwell S.L."/>
            <person name="Alsmark U.C.M."/>
            <person name="Besteiro S."/>
            <person name="Sicheritz-Ponten T."/>
            <person name="Noel C.J."/>
            <person name="Dacks J.B."/>
            <person name="Foster P.G."/>
            <person name="Simillion C."/>
            <person name="Van de Peer Y."/>
            <person name="Miranda-Saavedra D."/>
            <person name="Barton G.J."/>
            <person name="Westrop G.D."/>
            <person name="Mueller S."/>
            <person name="Dessi D."/>
            <person name="Fiori P.L."/>
            <person name="Ren Q."/>
            <person name="Paulsen I."/>
            <person name="Zhang H."/>
            <person name="Bastida-Corcuera F.D."/>
            <person name="Simoes-Barbosa A."/>
            <person name="Brown M.T."/>
            <person name="Hayes R.D."/>
            <person name="Mukherjee M."/>
            <person name="Okumura C.Y."/>
            <person name="Schneider R."/>
            <person name="Smith A.J."/>
            <person name="Vanacova S."/>
            <person name="Villalvazo M."/>
            <person name="Haas B.J."/>
            <person name="Pertea M."/>
            <person name="Feldblyum T.V."/>
            <person name="Utterback T.R."/>
            <person name="Shu C.L."/>
            <person name="Osoegawa K."/>
            <person name="de Jong P.J."/>
            <person name="Hrdy I."/>
            <person name="Horvathova L."/>
            <person name="Zubacova Z."/>
            <person name="Dolezal P."/>
            <person name="Malik S.B."/>
            <person name="Logsdon J.M. Jr."/>
            <person name="Henze K."/>
            <person name="Gupta A."/>
            <person name="Wang C.C."/>
            <person name="Dunne R.L."/>
            <person name="Upcroft J.A."/>
            <person name="Upcroft P."/>
            <person name="White O."/>
            <person name="Salzberg S.L."/>
            <person name="Tang P."/>
            <person name="Chiu C.-H."/>
            <person name="Lee Y.-S."/>
            <person name="Embley T.M."/>
            <person name="Coombs G.H."/>
            <person name="Mottram J.C."/>
            <person name="Tachezy J."/>
            <person name="Fraser-Liggett C.M."/>
            <person name="Johnson P.J."/>
        </authorList>
    </citation>
    <scope>NUCLEOTIDE SEQUENCE [LARGE SCALE GENOMIC DNA]</scope>
    <source>
        <strain evidence="2">G3</strain>
    </source>
</reference>
<protein>
    <submittedName>
        <fullName evidence="2">Uncharacterized protein</fullName>
    </submittedName>
</protein>
<organism evidence="2 3">
    <name type="scientific">Trichomonas vaginalis (strain ATCC PRA-98 / G3)</name>
    <dbReference type="NCBI Taxonomy" id="412133"/>
    <lineage>
        <taxon>Eukaryota</taxon>
        <taxon>Metamonada</taxon>
        <taxon>Parabasalia</taxon>
        <taxon>Trichomonadida</taxon>
        <taxon>Trichomonadidae</taxon>
        <taxon>Trichomonas</taxon>
    </lineage>
</organism>
<dbReference type="VEuPathDB" id="TrichDB:TVAGG3_0077280"/>
<keyword evidence="3" id="KW-1185">Reference proteome</keyword>
<dbReference type="KEGG" id="tva:4765652"/>
<evidence type="ECO:0000313" key="2">
    <source>
        <dbReference type="EMBL" id="EAY07757.1"/>
    </source>
</evidence>
<dbReference type="OrthoDB" id="10443633at2759"/>
<feature type="region of interest" description="Disordered" evidence="1">
    <location>
        <begin position="50"/>
        <end position="77"/>
    </location>
</feature>
<dbReference type="VEuPathDB" id="TrichDB:TVAG_000410"/>
<dbReference type="EMBL" id="DS113392">
    <property type="protein sequence ID" value="EAY07757.1"/>
    <property type="molecule type" value="Genomic_DNA"/>
</dbReference>
<feature type="compositionally biased region" description="Basic and acidic residues" evidence="1">
    <location>
        <begin position="50"/>
        <end position="70"/>
    </location>
</feature>
<evidence type="ECO:0000256" key="1">
    <source>
        <dbReference type="SAM" id="MobiDB-lite"/>
    </source>
</evidence>
<sequence length="280" mass="32645">MSNAEVKIFNNDQLTNLLIGKQPRIGHGISEKRSQSTLNRDFTDFSKFKFPEPIEPIKKNPVQEEEKTDRASTQQAATSQFNKLRQEEKLIGQVDQYLSVYESNHKRKTLMMHQEFEEHYLQPVSRKLMKKVNGPEYDKYVRARSQAIKTFETQISQKDSLQRQLPSIPTISFDTSDIVDPVMKYRKNAQKEQTLTKIIAMQNGEYKPPEPIQERDTMNLKKWKILAQTRFYEGTGSTPKGKKVFPQKFLDNVREDDFAEPLPIIPGKRKGYVPKDNDIF</sequence>
<name>A2EHR7_TRIV3</name>